<feature type="region of interest" description="Disordered" evidence="1">
    <location>
        <begin position="1"/>
        <end position="25"/>
    </location>
</feature>
<reference evidence="3" key="1">
    <citation type="submission" date="2017-01" db="EMBL/GenBank/DDBJ databases">
        <authorList>
            <person name="Varghese N."/>
            <person name="Submissions S."/>
        </authorList>
    </citation>
    <scope>NUCLEOTIDE SEQUENCE [LARGE SCALE GENOMIC DNA]</scope>
    <source>
        <strain evidence="3">ATCC 12950</strain>
    </source>
</reference>
<dbReference type="AlphaFoldDB" id="A0A1N7GE02"/>
<dbReference type="RefSeq" id="WP_143734618.1">
    <property type="nucleotide sequence ID" value="NZ_FTNI01000028.1"/>
</dbReference>
<gene>
    <name evidence="2" type="ORF">SAMN05421833_12815</name>
</gene>
<dbReference type="OrthoDB" id="4965426at2"/>
<evidence type="ECO:0000313" key="3">
    <source>
        <dbReference type="Proteomes" id="UP000186096"/>
    </source>
</evidence>
<protein>
    <recommendedName>
        <fullName evidence="4">Competence protein CoiA-like family protein</fullName>
    </recommendedName>
</protein>
<proteinExistence type="predicted"/>
<keyword evidence="3" id="KW-1185">Reference proteome</keyword>
<evidence type="ECO:0008006" key="4">
    <source>
        <dbReference type="Google" id="ProtNLM"/>
    </source>
</evidence>
<name>A0A1N7GE02_9ACTN</name>
<dbReference type="EMBL" id="FTNI01000028">
    <property type="protein sequence ID" value="SIS10732.1"/>
    <property type="molecule type" value="Genomic_DNA"/>
</dbReference>
<sequence>MAQDNRRVQTAVLGSPESDHPLSLPMDRGEARRYLAKYGTQRFFCGELLGGCGWRLMPKLYGDRICHFAHYPDIHGNAPVCQRRHLGADSADHLYIHRGLRAGLYAGPKDKRFPGHMVDGQCTDLLVRRSQPRTAVQVQFANLSYQEWEQEDEDLRSRLGHVDWMLGPRATRTAQYLLDRDGYALRVRCETVDGMRVVKVGTETADGDIAWCSLDECEISEQGLVTPRLKKASGTALRATTAAVRTPGFPLAVEGVIVRPREAAAKAIGGPGMPANWYGVSADVTVVGQAEVAARVMIPDSVELVVGAPHRLVEPATVDAKVVEGMPRPAWTIFAAGLVQAGQPEQAPPTKQHDETAVAVGRKSADASVKTTIGTKTADGDDIYRHKLNILIDALRQAAKNDKHHLVLRLLEADKELLSTDVYFSPKFRHERGRIEEYRRRARAYTVDNRSVQMTVRDRALHLNLEIKKAKDNGNVAAVRGYVTALGTVLSSAPGNLNLRYQYGLLDEHEKWLRQHATALPKSRVGASPESKRDRSRLRSLVDRLRNAQQAGRTDGAQALFDEAKRLLERLPPEENLSYERGRLDQSAQWLTASQAEENPAAAGSSKPIAPAATSVVQTAQSVPPPLERAARLLADRMRPVMLGVARAQTTIDWPQLSRHRGHAIPTPWEDPDLWISAIIQLDEPADLLKPMLSALVTMPDGLMDPRFRTVIEALGFQAPQTEQALHTVWQREVQRAHAFYATVPRPMPPRLVPRADPSPEQA</sequence>
<evidence type="ECO:0000313" key="2">
    <source>
        <dbReference type="EMBL" id="SIS10732.1"/>
    </source>
</evidence>
<dbReference type="Proteomes" id="UP000186096">
    <property type="component" value="Unassembled WGS sequence"/>
</dbReference>
<dbReference type="STRING" id="58117.SAMN05421833_12815"/>
<organism evidence="2 3">
    <name type="scientific">Microbispora rosea</name>
    <dbReference type="NCBI Taxonomy" id="58117"/>
    <lineage>
        <taxon>Bacteria</taxon>
        <taxon>Bacillati</taxon>
        <taxon>Actinomycetota</taxon>
        <taxon>Actinomycetes</taxon>
        <taxon>Streptosporangiales</taxon>
        <taxon>Streptosporangiaceae</taxon>
        <taxon>Microbispora</taxon>
    </lineage>
</organism>
<accession>A0A1N7GE02</accession>
<evidence type="ECO:0000256" key="1">
    <source>
        <dbReference type="SAM" id="MobiDB-lite"/>
    </source>
</evidence>